<evidence type="ECO:0000313" key="5">
    <source>
        <dbReference type="EMBL" id="NDJ18643.1"/>
    </source>
</evidence>
<proteinExistence type="predicted"/>
<accession>A0A8J7Z909</accession>
<dbReference type="Proteomes" id="UP000646053">
    <property type="component" value="Unassembled WGS sequence"/>
</dbReference>
<feature type="repeat" description="TPR" evidence="3">
    <location>
        <begin position="251"/>
        <end position="284"/>
    </location>
</feature>
<feature type="repeat" description="TPR" evidence="3">
    <location>
        <begin position="50"/>
        <end position="83"/>
    </location>
</feature>
<keyword evidence="2 3" id="KW-0802">TPR repeat</keyword>
<dbReference type="RefSeq" id="WP_162424169.1">
    <property type="nucleotide sequence ID" value="NZ_WVIE01000018.1"/>
</dbReference>
<keyword evidence="1" id="KW-0677">Repeat</keyword>
<keyword evidence="6" id="KW-1185">Reference proteome</keyword>
<sequence length="380" mass="42888">MSENEEFWLEDRELALSSLLQTGAECAKVDDFEAALRAYDRALDLQPDCPAVWHHRAQVLTQLKQFEAALVSVDRALELQPEWVEAWVLRGQILQRVKRPNAAIAAFNHALTLDPTCAQAWVGQGDLARTNPHKALESYSKAIDCNPAETEAWRKRAAQLWALHRHKEALGCYDYLLDQAEHAEDWQSRGNVLYKLKRYDESVESYDRAFKLMPENAQVLANRGIALQKLGLVDDAIASFDQALKLQPQDPNLWHRRGLALRQSRQFEGAIASFDQALLLQSDFCAATQSKLFALVKLKRLKSYVFSKAPIEKMKRSRDLQNLVNALVKTKLPACIVIGLSVFLSVSYFGAVNSRLVAIAVALAFLIISLFGDWLDEAKR</sequence>
<evidence type="ECO:0000256" key="3">
    <source>
        <dbReference type="PROSITE-ProRule" id="PRU00339"/>
    </source>
</evidence>
<dbReference type="Pfam" id="PF14559">
    <property type="entry name" value="TPR_19"/>
    <property type="match status" value="1"/>
</dbReference>
<feature type="repeat" description="TPR" evidence="3">
    <location>
        <begin position="16"/>
        <end position="49"/>
    </location>
</feature>
<dbReference type="InterPro" id="IPR019734">
    <property type="entry name" value="TPR_rpt"/>
</dbReference>
<keyword evidence="4" id="KW-0472">Membrane</keyword>
<dbReference type="PANTHER" id="PTHR44858:SF1">
    <property type="entry name" value="UDP-N-ACETYLGLUCOSAMINE--PEPTIDE N-ACETYLGLUCOSAMINYLTRANSFERASE SPINDLY-RELATED"/>
    <property type="match status" value="1"/>
</dbReference>
<keyword evidence="4" id="KW-1133">Transmembrane helix</keyword>
<dbReference type="InterPro" id="IPR050498">
    <property type="entry name" value="Ycf3"/>
</dbReference>
<dbReference type="SUPFAM" id="SSF48452">
    <property type="entry name" value="TPR-like"/>
    <property type="match status" value="1"/>
</dbReference>
<dbReference type="PROSITE" id="PS50005">
    <property type="entry name" value="TPR"/>
    <property type="match status" value="6"/>
</dbReference>
<dbReference type="InterPro" id="IPR011990">
    <property type="entry name" value="TPR-like_helical_dom_sf"/>
</dbReference>
<name>A0A8J7Z909_9CYAN</name>
<dbReference type="SMART" id="SM00028">
    <property type="entry name" value="TPR"/>
    <property type="match status" value="8"/>
</dbReference>
<feature type="transmembrane region" description="Helical" evidence="4">
    <location>
        <begin position="356"/>
        <end position="375"/>
    </location>
</feature>
<gene>
    <name evidence="5" type="ORF">GS601_15340</name>
</gene>
<dbReference type="Pfam" id="PF13414">
    <property type="entry name" value="TPR_11"/>
    <property type="match status" value="1"/>
</dbReference>
<organism evidence="5 6">
    <name type="scientific">Myxacorys almedinensis A</name>
    <dbReference type="NCBI Taxonomy" id="2690445"/>
    <lineage>
        <taxon>Bacteria</taxon>
        <taxon>Bacillati</taxon>
        <taxon>Cyanobacteriota</taxon>
        <taxon>Cyanophyceae</taxon>
        <taxon>Leptolyngbyales</taxon>
        <taxon>Leptolyngbyaceae</taxon>
        <taxon>Myxacorys</taxon>
        <taxon>Myxacorys almedinensis</taxon>
    </lineage>
</organism>
<evidence type="ECO:0000256" key="2">
    <source>
        <dbReference type="ARBA" id="ARBA00022803"/>
    </source>
</evidence>
<dbReference type="PROSITE" id="PS50293">
    <property type="entry name" value="TPR_REGION"/>
    <property type="match status" value="2"/>
</dbReference>
<feature type="repeat" description="TPR" evidence="3">
    <location>
        <begin position="183"/>
        <end position="216"/>
    </location>
</feature>
<feature type="repeat" description="TPR" evidence="3">
    <location>
        <begin position="217"/>
        <end position="250"/>
    </location>
</feature>
<evidence type="ECO:0000256" key="1">
    <source>
        <dbReference type="ARBA" id="ARBA00022737"/>
    </source>
</evidence>
<dbReference type="EMBL" id="WVIE01000018">
    <property type="protein sequence ID" value="NDJ18643.1"/>
    <property type="molecule type" value="Genomic_DNA"/>
</dbReference>
<protein>
    <submittedName>
        <fullName evidence="5">Tetratricopeptide repeat protein</fullName>
    </submittedName>
</protein>
<reference evidence="5" key="1">
    <citation type="submission" date="2019-12" db="EMBL/GenBank/DDBJ databases">
        <title>High-Quality draft genome sequences of three cyanobacteria isolated from the limestone walls of the Old Cathedral of Coimbra.</title>
        <authorList>
            <person name="Tiago I."/>
            <person name="Soares F."/>
            <person name="Portugal A."/>
        </authorList>
    </citation>
    <scope>NUCLEOTIDE SEQUENCE</scope>
    <source>
        <strain evidence="5">A</strain>
    </source>
</reference>
<feature type="repeat" description="TPR" evidence="3">
    <location>
        <begin position="84"/>
        <end position="117"/>
    </location>
</feature>
<evidence type="ECO:0000313" key="6">
    <source>
        <dbReference type="Proteomes" id="UP000646053"/>
    </source>
</evidence>
<dbReference type="Gene3D" id="1.25.40.10">
    <property type="entry name" value="Tetratricopeptide repeat domain"/>
    <property type="match status" value="3"/>
</dbReference>
<keyword evidence="4" id="KW-0812">Transmembrane</keyword>
<evidence type="ECO:0000256" key="4">
    <source>
        <dbReference type="SAM" id="Phobius"/>
    </source>
</evidence>
<dbReference type="PANTHER" id="PTHR44858">
    <property type="entry name" value="TETRATRICOPEPTIDE REPEAT PROTEIN 6"/>
    <property type="match status" value="1"/>
</dbReference>
<dbReference type="AlphaFoldDB" id="A0A8J7Z909"/>
<feature type="transmembrane region" description="Helical" evidence="4">
    <location>
        <begin position="332"/>
        <end position="350"/>
    </location>
</feature>
<dbReference type="Pfam" id="PF13181">
    <property type="entry name" value="TPR_8"/>
    <property type="match status" value="1"/>
</dbReference>
<comment type="caution">
    <text evidence="5">The sequence shown here is derived from an EMBL/GenBank/DDBJ whole genome shotgun (WGS) entry which is preliminary data.</text>
</comment>